<organism evidence="2 3">
    <name type="scientific">Pedobacter jejuensis</name>
    <dbReference type="NCBI Taxonomy" id="1268550"/>
    <lineage>
        <taxon>Bacteria</taxon>
        <taxon>Pseudomonadati</taxon>
        <taxon>Bacteroidota</taxon>
        <taxon>Sphingobacteriia</taxon>
        <taxon>Sphingobacteriales</taxon>
        <taxon>Sphingobacteriaceae</taxon>
        <taxon>Pedobacter</taxon>
    </lineage>
</organism>
<name>A0A3N0BPM9_9SPHI</name>
<dbReference type="RefSeq" id="WP_123207185.1">
    <property type="nucleotide sequence ID" value="NZ_RBEE01000043.1"/>
</dbReference>
<evidence type="ECO:0000313" key="3">
    <source>
        <dbReference type="Proteomes" id="UP000274046"/>
    </source>
</evidence>
<evidence type="ECO:0000256" key="1">
    <source>
        <dbReference type="SAM" id="Phobius"/>
    </source>
</evidence>
<accession>A0A3N0BPM9</accession>
<feature type="transmembrane region" description="Helical" evidence="1">
    <location>
        <begin position="14"/>
        <end position="32"/>
    </location>
</feature>
<keyword evidence="3" id="KW-1185">Reference proteome</keyword>
<keyword evidence="1" id="KW-1133">Transmembrane helix</keyword>
<comment type="caution">
    <text evidence="2">The sequence shown here is derived from an EMBL/GenBank/DDBJ whole genome shotgun (WGS) entry which is preliminary data.</text>
</comment>
<dbReference type="Proteomes" id="UP000274046">
    <property type="component" value="Unassembled WGS sequence"/>
</dbReference>
<gene>
    <name evidence="2" type="ORF">D7004_17885</name>
</gene>
<keyword evidence="1" id="KW-0812">Transmembrane</keyword>
<evidence type="ECO:0000313" key="2">
    <source>
        <dbReference type="EMBL" id="RNL50759.1"/>
    </source>
</evidence>
<reference evidence="2 3" key="1">
    <citation type="submission" date="2018-10" db="EMBL/GenBank/DDBJ databases">
        <title>Genome sequencing of Pedobacter jejuensis TNB23.</title>
        <authorList>
            <person name="Cho Y.-J."/>
            <person name="Cho A."/>
            <person name="Kim O.-S."/>
        </authorList>
    </citation>
    <scope>NUCLEOTIDE SEQUENCE [LARGE SCALE GENOMIC DNA]</scope>
    <source>
        <strain evidence="2 3">TNB23</strain>
    </source>
</reference>
<proteinExistence type="predicted"/>
<sequence>MQAIPKPPFTFKEFVKYPIYAVCFLLIIYFMYKEFIEQGFKASEIDRLEKELTRTKTEKNAQINYLQHQVLIDRKKIDSLQGLMLSRTDNSYEELKSMLDLTNKKSTIIIKPKRK</sequence>
<keyword evidence="1" id="KW-0472">Membrane</keyword>
<protein>
    <submittedName>
        <fullName evidence="2">Uncharacterized protein</fullName>
    </submittedName>
</protein>
<dbReference type="AlphaFoldDB" id="A0A3N0BPM9"/>
<dbReference type="EMBL" id="RBEE01000043">
    <property type="protein sequence ID" value="RNL50759.1"/>
    <property type="molecule type" value="Genomic_DNA"/>
</dbReference>